<dbReference type="AlphaFoldDB" id="A0A1I6PR97"/>
<gene>
    <name evidence="1" type="ORF">SAMN04488050_101714</name>
</gene>
<reference evidence="2" key="1">
    <citation type="submission" date="2016-10" db="EMBL/GenBank/DDBJ databases">
        <authorList>
            <person name="Varghese N."/>
            <person name="Submissions S."/>
        </authorList>
    </citation>
    <scope>NUCLEOTIDE SEQUENCE [LARGE SCALE GENOMIC DNA]</scope>
    <source>
        <strain evidence="2">DSM 26894</strain>
    </source>
</reference>
<organism evidence="1 2">
    <name type="scientific">Alloyangia pacifica</name>
    <dbReference type="NCBI Taxonomy" id="311180"/>
    <lineage>
        <taxon>Bacteria</taxon>
        <taxon>Pseudomonadati</taxon>
        <taxon>Pseudomonadota</taxon>
        <taxon>Alphaproteobacteria</taxon>
        <taxon>Rhodobacterales</taxon>
        <taxon>Roseobacteraceae</taxon>
        <taxon>Alloyangia</taxon>
    </lineage>
</organism>
<sequence>MSRAISEHEARHILAAAVAVERIAPARYKDAEVSIKISATEGEVIVEVGDVIADPRNLELSQQVAALAAVGPAARADDALDLLQAKQWDAIVEAGDLSRADVELIARSALPDPSLAAAHAVAGVQALQARLGLAGFLKFAKTLRDSCNQAFNTWRLDELVPQSAARSAVREAAERLDDLLHPNTALKRIKARTEAERLVQEGKQ</sequence>
<protein>
    <submittedName>
        <fullName evidence="1">Uncharacterized protein</fullName>
    </submittedName>
</protein>
<dbReference type="STRING" id="311180.SAMN04488050_101714"/>
<dbReference type="Proteomes" id="UP000199392">
    <property type="component" value="Unassembled WGS sequence"/>
</dbReference>
<proteinExistence type="predicted"/>
<dbReference type="EMBL" id="FOZW01000001">
    <property type="protein sequence ID" value="SFS42721.1"/>
    <property type="molecule type" value="Genomic_DNA"/>
</dbReference>
<evidence type="ECO:0000313" key="2">
    <source>
        <dbReference type="Proteomes" id="UP000199392"/>
    </source>
</evidence>
<keyword evidence="2" id="KW-1185">Reference proteome</keyword>
<accession>A0A1I6PR97</accession>
<dbReference type="RefSeq" id="WP_143015345.1">
    <property type="nucleotide sequence ID" value="NZ_FNCL01000002.1"/>
</dbReference>
<name>A0A1I6PR97_9RHOB</name>
<evidence type="ECO:0000313" key="1">
    <source>
        <dbReference type="EMBL" id="SFS42721.1"/>
    </source>
</evidence>